<dbReference type="OrthoDB" id="10261637at2759"/>
<dbReference type="InParanoid" id="B0WQY5"/>
<evidence type="ECO:0000313" key="2">
    <source>
        <dbReference type="EnsemblMetazoa" id="CPIJ009492-PA"/>
    </source>
</evidence>
<evidence type="ECO:0000313" key="3">
    <source>
        <dbReference type="Proteomes" id="UP000002320"/>
    </source>
</evidence>
<keyword evidence="3" id="KW-1185">Reference proteome</keyword>
<dbReference type="EMBL" id="DS232047">
    <property type="protein sequence ID" value="EDS33072.1"/>
    <property type="molecule type" value="Genomic_DNA"/>
</dbReference>
<organism>
    <name type="scientific">Culex quinquefasciatus</name>
    <name type="common">Southern house mosquito</name>
    <name type="synonym">Culex pungens</name>
    <dbReference type="NCBI Taxonomy" id="7176"/>
    <lineage>
        <taxon>Eukaryota</taxon>
        <taxon>Metazoa</taxon>
        <taxon>Ecdysozoa</taxon>
        <taxon>Arthropoda</taxon>
        <taxon>Hexapoda</taxon>
        <taxon>Insecta</taxon>
        <taxon>Pterygota</taxon>
        <taxon>Neoptera</taxon>
        <taxon>Endopterygota</taxon>
        <taxon>Diptera</taxon>
        <taxon>Nematocera</taxon>
        <taxon>Culicoidea</taxon>
        <taxon>Culicidae</taxon>
        <taxon>Culicinae</taxon>
        <taxon>Culicini</taxon>
        <taxon>Culex</taxon>
        <taxon>Culex</taxon>
    </lineage>
</organism>
<name>B0WQY5_CULQU</name>
<sequence>MALRLFRAVGQDVVAPMIFKRGCAVSAYELQHKVPVQRKVEQIPKAQYGGRHTIPKI</sequence>
<dbReference type="VEuPathDB" id="VectorBase:CQUJHB002997"/>
<evidence type="ECO:0000313" key="1">
    <source>
        <dbReference type="EMBL" id="EDS33072.1"/>
    </source>
</evidence>
<dbReference type="VEuPathDB" id="VectorBase:CPIJ009492"/>
<dbReference type="AlphaFoldDB" id="B0WQY5"/>
<reference evidence="2" key="2">
    <citation type="submission" date="2020-05" db="UniProtKB">
        <authorList>
            <consortium name="EnsemblMetazoa"/>
        </authorList>
    </citation>
    <scope>IDENTIFICATION</scope>
    <source>
        <strain evidence="2">JHB</strain>
    </source>
</reference>
<dbReference type="KEGG" id="cqu:CpipJ_CPIJ009492"/>
<dbReference type="EnsemblMetazoa" id="CPIJ009492-RA">
    <property type="protein sequence ID" value="CPIJ009492-PA"/>
    <property type="gene ID" value="CPIJ009492"/>
</dbReference>
<protein>
    <submittedName>
        <fullName evidence="1 2">Isocitrate dehydrogenase</fullName>
    </submittedName>
</protein>
<dbReference type="HOGENOM" id="CLU_2998487_0_0_1"/>
<dbReference type="STRING" id="7176.B0WQY5"/>
<gene>
    <name evidence="2" type="primary">6041929</name>
    <name evidence="1" type="ORF">CpipJ_CPIJ009492</name>
</gene>
<dbReference type="Proteomes" id="UP000002320">
    <property type="component" value="Unassembled WGS sequence"/>
</dbReference>
<proteinExistence type="predicted"/>
<accession>B0WQY5</accession>
<reference evidence="1" key="1">
    <citation type="submission" date="2007-03" db="EMBL/GenBank/DDBJ databases">
        <title>Annotation of Culex pipiens quinquefasciatus.</title>
        <authorList>
            <consortium name="The Broad Institute Genome Sequencing Platform"/>
            <person name="Atkinson P.W."/>
            <person name="Hemingway J."/>
            <person name="Christensen B.M."/>
            <person name="Higgs S."/>
            <person name="Kodira C."/>
            <person name="Hannick L."/>
            <person name="Megy K."/>
            <person name="O'Leary S."/>
            <person name="Pearson M."/>
            <person name="Haas B.J."/>
            <person name="Mauceli E."/>
            <person name="Wortman J.R."/>
            <person name="Lee N.H."/>
            <person name="Guigo R."/>
            <person name="Stanke M."/>
            <person name="Alvarado L."/>
            <person name="Amedeo P."/>
            <person name="Antoine C.H."/>
            <person name="Arensburger P."/>
            <person name="Bidwell S.L."/>
            <person name="Crawford M."/>
            <person name="Camaro F."/>
            <person name="Devon K."/>
            <person name="Engels R."/>
            <person name="Hammond M."/>
            <person name="Howarth C."/>
            <person name="Koehrsen M."/>
            <person name="Lawson D."/>
            <person name="Montgomery P."/>
            <person name="Nene V."/>
            <person name="Nusbaum C."/>
            <person name="Puiu D."/>
            <person name="Romero-Severson J."/>
            <person name="Severson D.W."/>
            <person name="Shumway M."/>
            <person name="Sisk P."/>
            <person name="Stolte C."/>
            <person name="Zeng Q."/>
            <person name="Eisenstadt E."/>
            <person name="Fraser-Liggett C."/>
            <person name="Strausberg R."/>
            <person name="Galagan J."/>
            <person name="Birren B."/>
            <person name="Collins F.H."/>
        </authorList>
    </citation>
    <scope>NUCLEOTIDE SEQUENCE [LARGE SCALE GENOMIC DNA]</scope>
    <source>
        <strain evidence="1">JHB</strain>
    </source>
</reference>